<dbReference type="Pfam" id="PF00069">
    <property type="entry name" value="Pkinase"/>
    <property type="match status" value="1"/>
</dbReference>
<dbReference type="Gene3D" id="1.10.510.10">
    <property type="entry name" value="Transferase(Phosphotransferase) domain 1"/>
    <property type="match status" value="1"/>
</dbReference>
<dbReference type="InterPro" id="IPR011009">
    <property type="entry name" value="Kinase-like_dom_sf"/>
</dbReference>
<dbReference type="PROSITE" id="PS50011">
    <property type="entry name" value="PROTEIN_KINASE_DOM"/>
    <property type="match status" value="1"/>
</dbReference>
<sequence>MARVPQDIAEEVSRLFPTFSFKSVIQYNEQHSCVCHGTMDGMDVVIKSGDENTDAEAESEIADYFAKYAHENVLSPYASDGDNYFHTIYPNAGMDLMEFVWNSQKALPSDIIREIFRSVLLGLRHMSRFGVIHADIKPENIFIDKEMNVKIGDFGNAFFADECGFVESENTVATLNYRPSDILLGTRVFTSKLDVWSAGCVLAFLAGGNHLFTSYTEAGMIKQITSTLGGFDNEERQCIGRSSLWPFTNRTPRKQVQFEVLGEDGNDLLNKMLRHCDYDRISFEEALKHKYFQQ</sequence>
<dbReference type="SMART" id="SM00220">
    <property type="entry name" value="S_TKc"/>
    <property type="match status" value="1"/>
</dbReference>
<keyword evidence="4" id="KW-0808">Transferase</keyword>
<reference evidence="4" key="1">
    <citation type="journal article" date="2015" name="Genome Announc.">
        <title>Complete Genome Sequence of a New Member of the Marseilleviridae Recovered from the Brackish Submarine Spring in the Cassis Port-Miou Calanque, France.</title>
        <authorList>
            <person name="Doutre G."/>
            <person name="Arfib B."/>
            <person name="Rochette P."/>
            <person name="Claverie J.M."/>
            <person name="Bonin P."/>
            <person name="Abergel C."/>
        </authorList>
    </citation>
    <scope>NUCLEOTIDE SEQUENCE [LARGE SCALE GENOMIC DNA]</scope>
    <source>
        <strain evidence="4">1</strain>
    </source>
</reference>
<dbReference type="InterPro" id="IPR008271">
    <property type="entry name" value="Ser/Thr_kinase_AS"/>
</dbReference>
<keyword evidence="1" id="KW-0547">Nucleotide-binding</keyword>
<evidence type="ECO:0000256" key="1">
    <source>
        <dbReference type="ARBA" id="ARBA00022741"/>
    </source>
</evidence>
<dbReference type="PANTHER" id="PTHR24055">
    <property type="entry name" value="MITOGEN-ACTIVATED PROTEIN KINASE"/>
    <property type="match status" value="1"/>
</dbReference>
<keyword evidence="2" id="KW-0067">ATP-binding</keyword>
<evidence type="ECO:0000313" key="5">
    <source>
        <dbReference type="Proteomes" id="UP000319438"/>
    </source>
</evidence>
<dbReference type="SUPFAM" id="SSF56112">
    <property type="entry name" value="Protein kinase-like (PK-like)"/>
    <property type="match status" value="1"/>
</dbReference>
<name>A0A0N9PZ07_9VIRU</name>
<organism evidence="4 5">
    <name type="scientific">Port-miou virus</name>
    <dbReference type="NCBI Taxonomy" id="1733873"/>
    <lineage>
        <taxon>Viruses</taxon>
        <taxon>Varidnaviria</taxon>
        <taxon>Bamfordvirae</taxon>
        <taxon>Nucleocytoviricota</taxon>
        <taxon>Megaviricetes</taxon>
        <taxon>Pimascovirales</taxon>
        <taxon>Pimascovirales incertae sedis</taxon>
        <taxon>Marseilleviridae</taxon>
        <taxon>Losannavirus</taxon>
        <taxon>Losannavirus lausannense</taxon>
        <taxon>Lausannevirus</taxon>
    </lineage>
</organism>
<dbReference type="GO" id="GO:0005524">
    <property type="term" value="F:ATP binding"/>
    <property type="evidence" value="ECO:0007669"/>
    <property type="project" value="UniProtKB-KW"/>
</dbReference>
<dbReference type="EMBL" id="KT428292">
    <property type="protein sequence ID" value="ALH06881.1"/>
    <property type="molecule type" value="Genomic_DNA"/>
</dbReference>
<dbReference type="GO" id="GO:0004674">
    <property type="term" value="F:protein serine/threonine kinase activity"/>
    <property type="evidence" value="ECO:0007669"/>
    <property type="project" value="UniProtKB-KW"/>
</dbReference>
<dbReference type="PROSITE" id="PS00108">
    <property type="entry name" value="PROTEIN_KINASE_ST"/>
    <property type="match status" value="1"/>
</dbReference>
<evidence type="ECO:0000259" key="3">
    <source>
        <dbReference type="PROSITE" id="PS50011"/>
    </source>
</evidence>
<proteinExistence type="predicted"/>
<accession>A0A0N9PZ07</accession>
<feature type="domain" description="Protein kinase" evidence="3">
    <location>
        <begin position="10"/>
        <end position="292"/>
    </location>
</feature>
<dbReference type="InterPro" id="IPR050117">
    <property type="entry name" value="MAPK"/>
</dbReference>
<gene>
    <name evidence="4" type="ORF">PMV_183</name>
</gene>
<protein>
    <submittedName>
        <fullName evidence="4">Putative serine/threonine protein kinase</fullName>
    </submittedName>
</protein>
<keyword evidence="4" id="KW-0418">Kinase</keyword>
<dbReference type="Proteomes" id="UP000319438">
    <property type="component" value="Segment"/>
</dbReference>
<evidence type="ECO:0000313" key="4">
    <source>
        <dbReference type="EMBL" id="ALH06881.1"/>
    </source>
</evidence>
<evidence type="ECO:0000256" key="2">
    <source>
        <dbReference type="ARBA" id="ARBA00022840"/>
    </source>
</evidence>
<keyword evidence="4" id="KW-0723">Serine/threonine-protein kinase</keyword>
<dbReference type="InterPro" id="IPR000719">
    <property type="entry name" value="Prot_kinase_dom"/>
</dbReference>